<protein>
    <submittedName>
        <fullName evidence="2">DUF11 domain-containing protein</fullName>
    </submittedName>
</protein>
<dbReference type="InterPro" id="IPR047589">
    <property type="entry name" value="DUF11_rpt"/>
</dbReference>
<dbReference type="Gene3D" id="2.60.40.740">
    <property type="match status" value="1"/>
</dbReference>
<dbReference type="Proteomes" id="UP000436006">
    <property type="component" value="Unassembled WGS sequence"/>
</dbReference>
<proteinExistence type="predicted"/>
<dbReference type="AlphaFoldDB" id="A0A7K1SPU7"/>
<feature type="domain" description="DUF11" evidence="1">
    <location>
        <begin position="86"/>
        <end position="181"/>
    </location>
</feature>
<evidence type="ECO:0000259" key="1">
    <source>
        <dbReference type="Pfam" id="PF01345"/>
    </source>
</evidence>
<evidence type="ECO:0000313" key="2">
    <source>
        <dbReference type="EMBL" id="MVM35616.1"/>
    </source>
</evidence>
<gene>
    <name evidence="2" type="ORF">GO755_36705</name>
</gene>
<evidence type="ECO:0000313" key="3">
    <source>
        <dbReference type="Proteomes" id="UP000436006"/>
    </source>
</evidence>
<dbReference type="InterPro" id="IPR001434">
    <property type="entry name" value="OmcB-like_DUF11"/>
</dbReference>
<comment type="caution">
    <text evidence="2">The sequence shown here is derived from an EMBL/GenBank/DDBJ whole genome shotgun (WGS) entry which is preliminary data.</text>
</comment>
<sequence length="391" mass="41124">MPILFAIRINWLLLLVIGFIASSLPVIGQAVTGTVYQDFNEDSAYTRIPASEIYSYGEQSGSEATDLITSSAQSITLAPAESNATLTITKSVNKSKAKLGDTLTYTIILTNTGTTIAKNITLTDSTTTGLTYLPNSTNIPPTNSLTSATTTSWTISSLNPGQSVTITAQARADSAGILYAKTTLPGQAAIVCTSIPFVMCAGDTYQFQLTAAPGRSSYKWFRDNQELIGQTTNVLLVTGPGTYSLAVDNVSGQCPDFSCCPFIVEEDSLPSFQAVALPATCQSNVVQANGKLVLSGFRAGATYAYSLGSSFSEAASLSGGRQVIPVDGVLVSQLASPLVSQAYTIRVYSSSGCYTEQTVVLVASVCDCPAEVCVPYVISRTKKAPRISTTK</sequence>
<dbReference type="RefSeq" id="WP_157590417.1">
    <property type="nucleotide sequence ID" value="NZ_WPIN01000024.1"/>
</dbReference>
<dbReference type="InterPro" id="IPR051172">
    <property type="entry name" value="Chlamydia_OmcB"/>
</dbReference>
<organism evidence="2 3">
    <name type="scientific">Spirosoma arboris</name>
    <dbReference type="NCBI Taxonomy" id="2682092"/>
    <lineage>
        <taxon>Bacteria</taxon>
        <taxon>Pseudomonadati</taxon>
        <taxon>Bacteroidota</taxon>
        <taxon>Cytophagia</taxon>
        <taxon>Cytophagales</taxon>
        <taxon>Cytophagaceae</taxon>
        <taxon>Spirosoma</taxon>
    </lineage>
</organism>
<dbReference type="EMBL" id="WPIN01000024">
    <property type="protein sequence ID" value="MVM35616.1"/>
    <property type="molecule type" value="Genomic_DNA"/>
</dbReference>
<dbReference type="PANTHER" id="PTHR34819">
    <property type="entry name" value="LARGE CYSTEINE-RICH PERIPLASMIC PROTEIN OMCB"/>
    <property type="match status" value="1"/>
</dbReference>
<dbReference type="NCBIfam" id="TIGR01451">
    <property type="entry name" value="B_ant_repeat"/>
    <property type="match status" value="1"/>
</dbReference>
<name>A0A7K1SPU7_9BACT</name>
<reference evidence="2 3" key="1">
    <citation type="submission" date="2019-12" db="EMBL/GenBank/DDBJ databases">
        <title>Spirosoma sp. HMF4905 genome sequencing and assembly.</title>
        <authorList>
            <person name="Kang H."/>
            <person name="Cha I."/>
            <person name="Kim H."/>
            <person name="Joh K."/>
        </authorList>
    </citation>
    <scope>NUCLEOTIDE SEQUENCE [LARGE SCALE GENOMIC DNA]</scope>
    <source>
        <strain evidence="2 3">HMF4905</strain>
    </source>
</reference>
<keyword evidence="3" id="KW-1185">Reference proteome</keyword>
<dbReference type="Pfam" id="PF01345">
    <property type="entry name" value="DUF11"/>
    <property type="match status" value="1"/>
</dbReference>
<accession>A0A7K1SPU7</accession>